<dbReference type="InterPro" id="IPR018289">
    <property type="entry name" value="MULE_transposase_dom"/>
</dbReference>
<evidence type="ECO:0000256" key="1">
    <source>
        <dbReference type="SAM" id="MobiDB-lite"/>
    </source>
</evidence>
<name>A0AAN9HL44_CROPI</name>
<evidence type="ECO:0000259" key="2">
    <source>
        <dbReference type="Pfam" id="PF03101"/>
    </source>
</evidence>
<feature type="compositionally biased region" description="Basic and acidic residues" evidence="1">
    <location>
        <begin position="672"/>
        <end position="681"/>
    </location>
</feature>
<accession>A0AAN9HL44</accession>
<organism evidence="4 5">
    <name type="scientific">Crotalaria pallida</name>
    <name type="common">Smooth rattlebox</name>
    <name type="synonym">Crotalaria striata</name>
    <dbReference type="NCBI Taxonomy" id="3830"/>
    <lineage>
        <taxon>Eukaryota</taxon>
        <taxon>Viridiplantae</taxon>
        <taxon>Streptophyta</taxon>
        <taxon>Embryophyta</taxon>
        <taxon>Tracheophyta</taxon>
        <taxon>Spermatophyta</taxon>
        <taxon>Magnoliopsida</taxon>
        <taxon>eudicotyledons</taxon>
        <taxon>Gunneridae</taxon>
        <taxon>Pentapetalae</taxon>
        <taxon>rosids</taxon>
        <taxon>fabids</taxon>
        <taxon>Fabales</taxon>
        <taxon>Fabaceae</taxon>
        <taxon>Papilionoideae</taxon>
        <taxon>50 kb inversion clade</taxon>
        <taxon>genistoids sensu lato</taxon>
        <taxon>core genistoids</taxon>
        <taxon>Crotalarieae</taxon>
        <taxon>Crotalaria</taxon>
    </lineage>
</organism>
<comment type="caution">
    <text evidence="4">The sequence shown here is derived from an EMBL/GenBank/DDBJ whole genome shotgun (WGS) entry which is preliminary data.</text>
</comment>
<evidence type="ECO:0008006" key="6">
    <source>
        <dbReference type="Google" id="ProtNLM"/>
    </source>
</evidence>
<feature type="compositionally biased region" description="Polar residues" evidence="1">
    <location>
        <begin position="662"/>
        <end position="671"/>
    </location>
</feature>
<feature type="compositionally biased region" description="Basic and acidic residues" evidence="1">
    <location>
        <begin position="19"/>
        <end position="32"/>
    </location>
</feature>
<dbReference type="InterPro" id="IPR004330">
    <property type="entry name" value="FAR1_DNA_bnd_dom"/>
</dbReference>
<feature type="region of interest" description="Disordered" evidence="1">
    <location>
        <begin position="1"/>
        <end position="32"/>
    </location>
</feature>
<gene>
    <name evidence="4" type="ORF">RIF29_37984</name>
</gene>
<dbReference type="PANTHER" id="PTHR47718">
    <property type="entry name" value="OS01G0519700 PROTEIN"/>
    <property type="match status" value="1"/>
</dbReference>
<dbReference type="Pfam" id="PF10551">
    <property type="entry name" value="MULE"/>
    <property type="match status" value="1"/>
</dbReference>
<dbReference type="PANTHER" id="PTHR47718:SF15">
    <property type="entry name" value="PROTEIN FAR1-RELATED SEQUENCE 5-LIKE"/>
    <property type="match status" value="1"/>
</dbReference>
<feature type="domain" description="FAR1" evidence="2">
    <location>
        <begin position="61"/>
        <end position="150"/>
    </location>
</feature>
<evidence type="ECO:0000313" key="4">
    <source>
        <dbReference type="EMBL" id="KAK7243195.1"/>
    </source>
</evidence>
<evidence type="ECO:0000313" key="5">
    <source>
        <dbReference type="Proteomes" id="UP001372338"/>
    </source>
</evidence>
<feature type="compositionally biased region" description="Polar residues" evidence="1">
    <location>
        <begin position="1"/>
        <end position="10"/>
    </location>
</feature>
<evidence type="ECO:0000259" key="3">
    <source>
        <dbReference type="Pfam" id="PF10551"/>
    </source>
</evidence>
<feature type="region of interest" description="Disordered" evidence="1">
    <location>
        <begin position="657"/>
        <end position="727"/>
    </location>
</feature>
<reference evidence="4 5" key="1">
    <citation type="submission" date="2024-01" db="EMBL/GenBank/DDBJ databases">
        <title>The genomes of 5 underutilized Papilionoideae crops provide insights into root nodulation and disease resistanc.</title>
        <authorList>
            <person name="Yuan L."/>
        </authorList>
    </citation>
    <scope>NUCLEOTIDE SEQUENCE [LARGE SCALE GENOMIC DNA]</scope>
    <source>
        <strain evidence="4">ZHUSHIDOU_FW_LH</strain>
        <tissue evidence="4">Leaf</tissue>
    </source>
</reference>
<feature type="domain" description="MULE transposase" evidence="3">
    <location>
        <begin position="273"/>
        <end position="366"/>
    </location>
</feature>
<dbReference type="EMBL" id="JAYWIO010000008">
    <property type="protein sequence ID" value="KAK7243195.1"/>
    <property type="molecule type" value="Genomic_DNA"/>
</dbReference>
<dbReference type="AlphaFoldDB" id="A0AAN9HL44"/>
<protein>
    <recommendedName>
        <fullName evidence="6">Protein FAR1-RELATED SEQUENCE</fullName>
    </recommendedName>
</protein>
<proteinExistence type="predicted"/>
<dbReference type="Pfam" id="PF03101">
    <property type="entry name" value="FAR1"/>
    <property type="match status" value="1"/>
</dbReference>
<keyword evidence="5" id="KW-1185">Reference proteome</keyword>
<dbReference type="Proteomes" id="UP001372338">
    <property type="component" value="Unassembled WGS sequence"/>
</dbReference>
<sequence length="751" mass="85701">MGTDQETFINVSEADEDVPQEKAHMDETGDEEAGVHEKFITELTADDIFSMEFYGEQEAVKFYSNYARWHGFVSRRHNTSKVKGKVVMRELVCNREGLRERKHLVRLNKIREHKSLTRCNCPAKIHVRQNKETKKWEVVGFREKRNHELTLPQFMHKIPKYRGLSEGDKAQVDCLRAQGVRTCHILGYMLAQKGGHQYLGFCKKDLYNHFDRRKRARFQDWDAFAALCYLQAKADNDPTLFAKFTLTENGALQHLFWVDGGSRVDYQCFGDGLAFDATYKNNKYNRPLVIFSSLNHHGQTAVFGCAIVADETIETYKWVLQAFLEAMCQKHPNVVVTDGDLSMREAIKHVFPNTCHRLCSWHLYNNATEHVKNSQFLKDFNTAMYASFTPEKFESHWKKMTTKGDISNLEWVKTTYVNKRMWATAYLRGQFFGGIRTTSRCEGINSFINKYVSIKSSLVDFMHSFDNAVRDYRDNEVGADYKSLYTEPVMKTTLNDLERHASRIFTRKMFMNAKGDHISSVSAEQTDSEKLFIIRSGALSADCNALIQLAGKTSEDFVESRAAIDQLFAQLKKKHQPNGMHIPFENEVGDPTLVKTKGAPCKKKLGRKRKCSYCRKTGHTNPKCPKRIREEGGINEMSHSAESECNEEDMDNVDASLEANDESPSTTIERTTMNDKNEKWKGSVVSSKKPMKDSCGTTQNCVKNEVPKGPVASSKKPKRDSRSTTQNCVKCSLKPAPSIAVLPQLVTYVTS</sequence>